<organism evidence="1 2">
    <name type="scientific">Williamsoniiplasma lucivorax</name>
    <dbReference type="NCBI Taxonomy" id="209274"/>
    <lineage>
        <taxon>Bacteria</taxon>
        <taxon>Bacillati</taxon>
        <taxon>Mycoplasmatota</taxon>
        <taxon>Mollicutes</taxon>
        <taxon>Entomoplasmatales</taxon>
        <taxon>Williamsoniiplasma</taxon>
    </lineage>
</organism>
<dbReference type="AlphaFoldDB" id="A0A2S5RCR0"/>
<comment type="caution">
    <text evidence="1">The sequence shown here is derived from an EMBL/GenBank/DDBJ whole genome shotgun (WGS) entry which is preliminary data.</text>
</comment>
<protein>
    <submittedName>
        <fullName evidence="1">Uncharacterized protein</fullName>
    </submittedName>
</protein>
<dbReference type="Proteomes" id="UP000237865">
    <property type="component" value="Unassembled WGS sequence"/>
</dbReference>
<accession>A0A2S5RCR0</accession>
<dbReference type="EMBL" id="PHNE01000004">
    <property type="protein sequence ID" value="PPE05113.1"/>
    <property type="molecule type" value="Genomic_DNA"/>
</dbReference>
<evidence type="ECO:0000313" key="2">
    <source>
        <dbReference type="Proteomes" id="UP000237865"/>
    </source>
</evidence>
<proteinExistence type="predicted"/>
<name>A0A2S5RCR0_9MOLU</name>
<reference evidence="1 2" key="1">
    <citation type="submission" date="2017-11" db="EMBL/GenBank/DDBJ databases">
        <title>Genome sequence of Entomoplasma lucivorax PIPN-2 (ATCC 49196).</title>
        <authorList>
            <person name="Lo W.-S."/>
            <person name="Gasparich G.E."/>
            <person name="Kuo C.-H."/>
        </authorList>
    </citation>
    <scope>NUCLEOTIDE SEQUENCE [LARGE SCALE GENOMIC DNA]</scope>
    <source>
        <strain evidence="1 2">PIPN-2</strain>
    </source>
</reference>
<sequence>MKKQPKDSFEQGLDLILENEKDFSKIFNEDNDWKSA</sequence>
<keyword evidence="2" id="KW-1185">Reference proteome</keyword>
<gene>
    <name evidence="1" type="ORF">ELUCI_v1c06490</name>
</gene>
<evidence type="ECO:0000313" key="1">
    <source>
        <dbReference type="EMBL" id="PPE05113.1"/>
    </source>
</evidence>